<evidence type="ECO:0000313" key="2">
    <source>
        <dbReference type="EnsemblMetazoa" id="GPAI043405-PA"/>
    </source>
</evidence>
<protein>
    <submittedName>
        <fullName evidence="2">Uncharacterized protein</fullName>
    </submittedName>
</protein>
<name>A0A1B0AES2_GLOPL</name>
<evidence type="ECO:0000256" key="1">
    <source>
        <dbReference type="SAM" id="Coils"/>
    </source>
</evidence>
<evidence type="ECO:0000313" key="3">
    <source>
        <dbReference type="Proteomes" id="UP000092445"/>
    </source>
</evidence>
<reference evidence="3" key="1">
    <citation type="submission" date="2014-03" db="EMBL/GenBank/DDBJ databases">
        <authorList>
            <person name="Aksoy S."/>
            <person name="Warren W."/>
            <person name="Wilson R.K."/>
        </authorList>
    </citation>
    <scope>NUCLEOTIDE SEQUENCE [LARGE SCALE GENOMIC DNA]</scope>
    <source>
        <strain evidence="3">IAEA</strain>
    </source>
</reference>
<dbReference type="VEuPathDB" id="VectorBase:GPAI043405"/>
<proteinExistence type="predicted"/>
<sequence length="79" mass="9464">MATSRSSNEASSSMQMLTDEYQRLQTAIPRPLSEMQLFVLRHIQEQYEKLQNKRLQEEREHLAESAAWKEENRIQKKEQ</sequence>
<accession>A0A1B0AES2</accession>
<reference evidence="2" key="2">
    <citation type="submission" date="2020-05" db="UniProtKB">
        <authorList>
            <consortium name="EnsemblMetazoa"/>
        </authorList>
    </citation>
    <scope>IDENTIFICATION</scope>
    <source>
        <strain evidence="2">IAEA</strain>
    </source>
</reference>
<dbReference type="EnsemblMetazoa" id="GPAI043405-RA">
    <property type="protein sequence ID" value="GPAI043405-PA"/>
    <property type="gene ID" value="GPAI043405"/>
</dbReference>
<dbReference type="AlphaFoldDB" id="A0A1B0AES2"/>
<keyword evidence="3" id="KW-1185">Reference proteome</keyword>
<keyword evidence="1" id="KW-0175">Coiled coil</keyword>
<feature type="coiled-coil region" evidence="1">
    <location>
        <begin position="40"/>
        <end position="72"/>
    </location>
</feature>
<dbReference type="STRING" id="7398.A0A1B0AES2"/>
<dbReference type="Proteomes" id="UP000092445">
    <property type="component" value="Unassembled WGS sequence"/>
</dbReference>
<organism evidence="2 3">
    <name type="scientific">Glossina pallidipes</name>
    <name type="common">Tsetse fly</name>
    <dbReference type="NCBI Taxonomy" id="7398"/>
    <lineage>
        <taxon>Eukaryota</taxon>
        <taxon>Metazoa</taxon>
        <taxon>Ecdysozoa</taxon>
        <taxon>Arthropoda</taxon>
        <taxon>Hexapoda</taxon>
        <taxon>Insecta</taxon>
        <taxon>Pterygota</taxon>
        <taxon>Neoptera</taxon>
        <taxon>Endopterygota</taxon>
        <taxon>Diptera</taxon>
        <taxon>Brachycera</taxon>
        <taxon>Muscomorpha</taxon>
        <taxon>Hippoboscoidea</taxon>
        <taxon>Glossinidae</taxon>
        <taxon>Glossina</taxon>
    </lineage>
</organism>